<dbReference type="EMBL" id="VDLU01000002">
    <property type="protein sequence ID" value="TNJ28467.1"/>
    <property type="molecule type" value="Genomic_DNA"/>
</dbReference>
<dbReference type="Proteomes" id="UP000315496">
    <property type="component" value="Chromosome 2"/>
</dbReference>
<evidence type="ECO:0000313" key="4">
    <source>
        <dbReference type="Proteomes" id="UP000315496"/>
    </source>
</evidence>
<dbReference type="OrthoDB" id="10256923at2759"/>
<accession>A0A4Z1T5Q6</accession>
<comment type="caution">
    <text evidence="3">The sequence shown here is derived from an EMBL/GenBank/DDBJ whole genome shotgun (WGS) entry which is preliminary data.</text>
</comment>
<feature type="coiled-coil region" evidence="1">
    <location>
        <begin position="218"/>
        <end position="245"/>
    </location>
</feature>
<feature type="region of interest" description="Disordered" evidence="2">
    <location>
        <begin position="1"/>
        <end position="54"/>
    </location>
</feature>
<evidence type="ECO:0000256" key="2">
    <source>
        <dbReference type="SAM" id="MobiDB-lite"/>
    </source>
</evidence>
<evidence type="ECO:0000256" key="1">
    <source>
        <dbReference type="SAM" id="Coils"/>
    </source>
</evidence>
<feature type="region of interest" description="Disordered" evidence="2">
    <location>
        <begin position="145"/>
        <end position="171"/>
    </location>
</feature>
<dbReference type="VEuPathDB" id="GiardiaDB:GMRT_12599"/>
<name>A0A4Z1T5Q6_GIAMU</name>
<gene>
    <name evidence="3" type="ORF">GMRT_12599</name>
</gene>
<proteinExistence type="predicted"/>
<keyword evidence="1" id="KW-0175">Coiled coil</keyword>
<dbReference type="AlphaFoldDB" id="A0A4Z1T5Q6"/>
<sequence length="335" mass="37509">MDTLPTPFTEDPVTQPRPRTSTLQTVHLVGSHTESTSPANSSPPRPPPSEQHSISLHERPNLVGSMVRMDTPNIDISLSTKQDYVRKSRLFLADMKLDETLMTSSITGTPKSATPKRAATRQARTSTLLLNDTTFRDSPMQITTRAGSAWGRERPSSIRVRGAHPSPRRDPIADRLTKRVIDAPSLLNIEFIEQAIGSCMYALGVENRKQVVELQRLVETQGHTIEELLNRIRILEERQKNSNERFASIAGLLETLRPEAVSALFKTQQELESTFHTIYLRQESLTGTTQKHLAEIQDMVSGLPSFLARVTSLEKELLEARRVIESFKQPKPGTS</sequence>
<protein>
    <submittedName>
        <fullName evidence="3">Uncharacterized protein</fullName>
    </submittedName>
</protein>
<reference evidence="3 4" key="1">
    <citation type="submission" date="2019-05" db="EMBL/GenBank/DDBJ databases">
        <title>The compact genome of Giardia muris reveals important steps in the evolution of intestinal protozoan parasites.</title>
        <authorList>
            <person name="Xu F."/>
            <person name="Jimenez-Gonzalez A."/>
            <person name="Einarsson E."/>
            <person name="Astvaldsson A."/>
            <person name="Peirasmaki D."/>
            <person name="Eckmann L."/>
            <person name="Andersson J.O."/>
            <person name="Svard S.G."/>
            <person name="Jerlstrom-Hultqvist J."/>
        </authorList>
    </citation>
    <scope>NUCLEOTIDE SEQUENCE [LARGE SCALE GENOMIC DNA]</scope>
    <source>
        <strain evidence="3 4">Roberts-Thomson</strain>
    </source>
</reference>
<organism evidence="3 4">
    <name type="scientific">Giardia muris</name>
    <dbReference type="NCBI Taxonomy" id="5742"/>
    <lineage>
        <taxon>Eukaryota</taxon>
        <taxon>Metamonada</taxon>
        <taxon>Diplomonadida</taxon>
        <taxon>Hexamitidae</taxon>
        <taxon>Giardiinae</taxon>
        <taxon>Giardia</taxon>
    </lineage>
</organism>
<evidence type="ECO:0000313" key="3">
    <source>
        <dbReference type="EMBL" id="TNJ28467.1"/>
    </source>
</evidence>
<keyword evidence="4" id="KW-1185">Reference proteome</keyword>